<name>A0A9J7BMY7_9BACT</name>
<dbReference type="Gene3D" id="3.60.20.10">
    <property type="entry name" value="Glutamine Phosphoribosylpyrophosphate, subunit 1, domain 1"/>
    <property type="match status" value="1"/>
</dbReference>
<dbReference type="InterPro" id="IPR029055">
    <property type="entry name" value="Ntn_hydrolases_N"/>
</dbReference>
<keyword evidence="4" id="KW-0865">Zymogen</keyword>
<dbReference type="InterPro" id="IPR023343">
    <property type="entry name" value="Penicillin_amidase_dom1"/>
</dbReference>
<evidence type="ECO:0000256" key="4">
    <source>
        <dbReference type="ARBA" id="ARBA00023145"/>
    </source>
</evidence>
<protein>
    <submittedName>
        <fullName evidence="7">Penicillin acylase family protein</fullName>
    </submittedName>
</protein>
<dbReference type="EMBL" id="CP093313">
    <property type="protein sequence ID" value="UWZ83999.1"/>
    <property type="molecule type" value="Genomic_DNA"/>
</dbReference>
<dbReference type="SUPFAM" id="SSF56235">
    <property type="entry name" value="N-terminal nucleophile aminohydrolases (Ntn hydrolases)"/>
    <property type="match status" value="1"/>
</dbReference>
<dbReference type="GO" id="GO:0017000">
    <property type="term" value="P:antibiotic biosynthetic process"/>
    <property type="evidence" value="ECO:0007669"/>
    <property type="project" value="InterPro"/>
</dbReference>
<reference evidence="7" key="1">
    <citation type="submission" date="2021-04" db="EMBL/GenBank/DDBJ databases">
        <title>Phylogenetic analysis of Acidobacteriaceae.</title>
        <authorList>
            <person name="Qiu L."/>
            <person name="Zhang Q."/>
        </authorList>
    </citation>
    <scope>NUCLEOTIDE SEQUENCE</scope>
    <source>
        <strain evidence="7">DSM 25168</strain>
    </source>
</reference>
<dbReference type="InterPro" id="IPR043146">
    <property type="entry name" value="Penicillin_amidase_N_B-knob"/>
</dbReference>
<keyword evidence="8" id="KW-1185">Reference proteome</keyword>
<feature type="active site" description="Nucleophile" evidence="5">
    <location>
        <position position="197"/>
    </location>
</feature>
<evidence type="ECO:0000256" key="6">
    <source>
        <dbReference type="PIRSR" id="PIRSR001227-2"/>
    </source>
</evidence>
<dbReference type="PANTHER" id="PTHR34218:SF3">
    <property type="entry name" value="ACYL-HOMOSERINE LACTONE ACYLASE PVDQ"/>
    <property type="match status" value="1"/>
</dbReference>
<keyword evidence="2" id="KW-0732">Signal</keyword>
<feature type="binding site" evidence="6">
    <location>
        <position position="270"/>
    </location>
    <ligand>
        <name>Ca(2+)</name>
        <dbReference type="ChEBI" id="CHEBI:29108"/>
    </ligand>
</feature>
<evidence type="ECO:0000313" key="8">
    <source>
        <dbReference type="Proteomes" id="UP001059380"/>
    </source>
</evidence>
<dbReference type="InterPro" id="IPR002692">
    <property type="entry name" value="S45"/>
</dbReference>
<dbReference type="Gene3D" id="2.30.120.10">
    <property type="match status" value="1"/>
</dbReference>
<dbReference type="InterPro" id="IPR014395">
    <property type="entry name" value="Pen/GL7ACA/AHL_acylase"/>
</dbReference>
<evidence type="ECO:0000256" key="5">
    <source>
        <dbReference type="PIRSR" id="PIRSR001227-1"/>
    </source>
</evidence>
<dbReference type="PIRSF" id="PIRSF001227">
    <property type="entry name" value="Pen_acylase"/>
    <property type="match status" value="1"/>
</dbReference>
<keyword evidence="3" id="KW-0378">Hydrolase</keyword>
<feature type="binding site" evidence="6">
    <location>
        <position position="269"/>
    </location>
    <ligand>
        <name>Ca(2+)</name>
        <dbReference type="ChEBI" id="CHEBI:29108"/>
    </ligand>
</feature>
<comment type="cofactor">
    <cofactor evidence="6">
        <name>Ca(2+)</name>
        <dbReference type="ChEBI" id="CHEBI:29108"/>
    </cofactor>
    <text evidence="6">Binds 1 Ca(2+) ion per dimer.</text>
</comment>
<sequence>MAGICASGAQATDATRWKAEASRVTIVRDDWGIAHIHGKTDADAVFGMIYAQCEDDFNRVETNYLTSLGRRAEAEGEPAIWQDLRQRLFIDPEDLKRDYASSPDWLRKLMDAWADGINYYLARHPETKPKVLTRFEPWMALSFTEGSIGGDIERVDLKRLQAFYDTQGTHATGAAASNWESRPHAALPWMEPKPSSSNGIAIAPSNTANHHALLLINPHTWFFFRSELQVSSDEGLNAYGAVTWGQFFVYQGFNDRVGWMHTSSNVDAVDEYLESIVRDKGTLRYRYGSETKPFTNKQITIRYKTPEGMKSRTFTAMYSLHGPVVAQEADRFVTIQLMNIPIPALEQSYLRTKARNYAEYKKTMELQANSSNNTVFADADGDIAYWQGNFIPKRDTRFDYTKPVDGSNPATNWQGLMSVDELPHLLNPKVGYLFNVNDSPWNGAGPDSLHKADFPAYVEEGIETPRGVHAMLLLAPDGKPRRDWTLETLRAAAYDSYIPWFARTVPALVKAYDDLPPADQRKATLAEQVKLLRKWDARWGVDSVETALGMFWGTELLKTVARPAHESKVPSEEWIVTRVAPDDLLNALVTASNQLISDFGTWRTPWGQINRFQRLTDDLAPKFTDAGASIPIPFVPGGYGSLAAFVGRAYPGTKRWYGNYGNSFVAVVEFGDKVSARAVTAGGESGNTQSRNFNDEAERYASGNLRDVYFYPDQLKGHTKRTYHPGD</sequence>
<dbReference type="Gene3D" id="1.10.439.10">
    <property type="entry name" value="Penicillin Amidohydrolase, domain 1"/>
    <property type="match status" value="1"/>
</dbReference>
<dbReference type="InterPro" id="IPR043147">
    <property type="entry name" value="Penicillin_amidase_A-knob"/>
</dbReference>
<proteinExistence type="inferred from homology"/>
<dbReference type="PANTHER" id="PTHR34218">
    <property type="entry name" value="PEPTIDASE S45 PENICILLIN AMIDASE"/>
    <property type="match status" value="1"/>
</dbReference>
<accession>A0A9J7BMY7</accession>
<dbReference type="Gene3D" id="1.10.1400.10">
    <property type="match status" value="1"/>
</dbReference>
<dbReference type="Pfam" id="PF01804">
    <property type="entry name" value="Penicil_amidase"/>
    <property type="match status" value="1"/>
</dbReference>
<dbReference type="GO" id="GO:0016811">
    <property type="term" value="F:hydrolase activity, acting on carbon-nitrogen (but not peptide) bonds, in linear amides"/>
    <property type="evidence" value="ECO:0007669"/>
    <property type="project" value="InterPro"/>
</dbReference>
<evidence type="ECO:0000256" key="1">
    <source>
        <dbReference type="ARBA" id="ARBA00006586"/>
    </source>
</evidence>
<keyword evidence="6" id="KW-0106">Calcium</keyword>
<dbReference type="AlphaFoldDB" id="A0A9J7BMY7"/>
<evidence type="ECO:0000256" key="2">
    <source>
        <dbReference type="ARBA" id="ARBA00022729"/>
    </source>
</evidence>
<dbReference type="Proteomes" id="UP001059380">
    <property type="component" value="Chromosome"/>
</dbReference>
<evidence type="ECO:0000256" key="3">
    <source>
        <dbReference type="ARBA" id="ARBA00022801"/>
    </source>
</evidence>
<evidence type="ECO:0000313" key="7">
    <source>
        <dbReference type="EMBL" id="UWZ83999.1"/>
    </source>
</evidence>
<keyword evidence="6" id="KW-0479">Metal-binding</keyword>
<gene>
    <name evidence="7" type="ORF">MOP44_26005</name>
</gene>
<dbReference type="RefSeq" id="WP_260793503.1">
    <property type="nucleotide sequence ID" value="NZ_CP093313.1"/>
</dbReference>
<organism evidence="7 8">
    <name type="scientific">Occallatibacter riparius</name>
    <dbReference type="NCBI Taxonomy" id="1002689"/>
    <lineage>
        <taxon>Bacteria</taxon>
        <taxon>Pseudomonadati</taxon>
        <taxon>Acidobacteriota</taxon>
        <taxon>Terriglobia</taxon>
        <taxon>Terriglobales</taxon>
        <taxon>Acidobacteriaceae</taxon>
        <taxon>Occallatibacter</taxon>
    </lineage>
</organism>
<dbReference type="GO" id="GO:0046872">
    <property type="term" value="F:metal ion binding"/>
    <property type="evidence" value="ECO:0007669"/>
    <property type="project" value="UniProtKB-KW"/>
</dbReference>
<dbReference type="KEGG" id="orp:MOP44_26005"/>
<comment type="similarity">
    <text evidence="1">Belongs to the peptidase S45 family.</text>
</comment>
<feature type="binding site" evidence="6">
    <location>
        <position position="267"/>
    </location>
    <ligand>
        <name>Ca(2+)</name>
        <dbReference type="ChEBI" id="CHEBI:29108"/>
    </ligand>
</feature>